<organism evidence="2 3">
    <name type="scientific">Trichostrongylus colubriformis</name>
    <name type="common">Black scour worm</name>
    <dbReference type="NCBI Taxonomy" id="6319"/>
    <lineage>
        <taxon>Eukaryota</taxon>
        <taxon>Metazoa</taxon>
        <taxon>Ecdysozoa</taxon>
        <taxon>Nematoda</taxon>
        <taxon>Chromadorea</taxon>
        <taxon>Rhabditida</taxon>
        <taxon>Rhabditina</taxon>
        <taxon>Rhabditomorpha</taxon>
        <taxon>Strongyloidea</taxon>
        <taxon>Trichostrongylidae</taxon>
        <taxon>Trichostrongylus</taxon>
    </lineage>
</organism>
<accession>A0AAN8ILP1</accession>
<protein>
    <recommendedName>
        <fullName evidence="4">Secreted protein</fullName>
    </recommendedName>
</protein>
<proteinExistence type="predicted"/>
<evidence type="ECO:0000313" key="3">
    <source>
        <dbReference type="Proteomes" id="UP001331761"/>
    </source>
</evidence>
<reference evidence="2 3" key="1">
    <citation type="submission" date="2019-10" db="EMBL/GenBank/DDBJ databases">
        <title>Assembly and Annotation for the nematode Trichostrongylus colubriformis.</title>
        <authorList>
            <person name="Martin J."/>
        </authorList>
    </citation>
    <scope>NUCLEOTIDE SEQUENCE [LARGE SCALE GENOMIC DNA]</scope>
    <source>
        <strain evidence="2">G859</strain>
        <tissue evidence="2">Whole worm</tissue>
    </source>
</reference>
<sequence length="90" mass="9666">MFIIYAAALLCTTSISTICCWTTGEGRPSPLQIDCSTASPKFQQAEGGTNEKGSKTVKQLSKKIKKVDPISKILSKGHKLIKPSDAQLKA</sequence>
<keyword evidence="3" id="KW-1185">Reference proteome</keyword>
<feature type="chain" id="PRO_5043017966" description="Secreted protein" evidence="1">
    <location>
        <begin position="27"/>
        <end position="90"/>
    </location>
</feature>
<name>A0AAN8ILP1_TRICO</name>
<gene>
    <name evidence="2" type="ORF">GCK32_020241</name>
</gene>
<comment type="caution">
    <text evidence="2">The sequence shown here is derived from an EMBL/GenBank/DDBJ whole genome shotgun (WGS) entry which is preliminary data.</text>
</comment>
<dbReference type="EMBL" id="WIXE01009770">
    <property type="protein sequence ID" value="KAK5978136.1"/>
    <property type="molecule type" value="Genomic_DNA"/>
</dbReference>
<evidence type="ECO:0000256" key="1">
    <source>
        <dbReference type="SAM" id="SignalP"/>
    </source>
</evidence>
<dbReference type="AlphaFoldDB" id="A0AAN8ILP1"/>
<keyword evidence="1" id="KW-0732">Signal</keyword>
<evidence type="ECO:0000313" key="2">
    <source>
        <dbReference type="EMBL" id="KAK5978136.1"/>
    </source>
</evidence>
<feature type="signal peptide" evidence="1">
    <location>
        <begin position="1"/>
        <end position="26"/>
    </location>
</feature>
<evidence type="ECO:0008006" key="4">
    <source>
        <dbReference type="Google" id="ProtNLM"/>
    </source>
</evidence>
<dbReference type="Proteomes" id="UP001331761">
    <property type="component" value="Unassembled WGS sequence"/>
</dbReference>